<feature type="transmembrane region" description="Helical" evidence="6">
    <location>
        <begin position="12"/>
        <end position="30"/>
    </location>
</feature>
<reference evidence="8 9" key="1">
    <citation type="submission" date="2022-12" db="EMBL/GenBank/DDBJ databases">
        <title>Metagenome assembled genome from gulf of manar.</title>
        <authorList>
            <person name="Kohli P."/>
            <person name="Pk S."/>
            <person name="Venkata Ramana C."/>
            <person name="Sasikala C."/>
        </authorList>
    </citation>
    <scope>NUCLEOTIDE SEQUENCE [LARGE SCALE GENOMIC DNA]</scope>
    <source>
        <strain evidence="8">JB008</strain>
    </source>
</reference>
<dbReference type="EMBL" id="JAQQAL010000021">
    <property type="protein sequence ID" value="MDC7226990.1"/>
    <property type="molecule type" value="Genomic_DNA"/>
</dbReference>
<dbReference type="Proteomes" id="UP001221217">
    <property type="component" value="Unassembled WGS sequence"/>
</dbReference>
<feature type="domain" description="DUF2179" evidence="7">
    <location>
        <begin position="235"/>
        <end position="286"/>
    </location>
</feature>
<gene>
    <name evidence="8" type="ORF">PQJ61_09525</name>
</gene>
<proteinExistence type="predicted"/>
<evidence type="ECO:0000256" key="4">
    <source>
        <dbReference type="ARBA" id="ARBA00022989"/>
    </source>
</evidence>
<keyword evidence="4 6" id="KW-1133">Transmembrane helix</keyword>
<sequence length="297" mass="33956">MKLNKLKTVFDYRFIFFSGFIYSVSLKYFILPSRVILTGTEGLASALSYFFDSYWVFLVLYIAFQFILLVFALFMVGKVFAFRTFCVVATVVFFLTFLPELEFAQPEPQNERIILVIFGGILSGFAKAISFRHRGSTGDEDIIGAFFASKYLRPVGFISIIAAVVSTSFGLTLNILKDLNFENAVNTLMYTCIYIFVSAETLNNLYRKFQTTMMSIVTNEPDKIGQMIKQTFEHRTFTVQTGSGGFSGKTFRIVKTVMTREEIPVLIEQLKIIDSDSFYYFHDLEGISSKYYISPIR</sequence>
<evidence type="ECO:0000313" key="9">
    <source>
        <dbReference type="Proteomes" id="UP001221217"/>
    </source>
</evidence>
<feature type="transmembrane region" description="Helical" evidence="6">
    <location>
        <begin position="54"/>
        <end position="73"/>
    </location>
</feature>
<evidence type="ECO:0000256" key="5">
    <source>
        <dbReference type="ARBA" id="ARBA00023136"/>
    </source>
</evidence>
<feature type="transmembrane region" description="Helical" evidence="6">
    <location>
        <begin position="113"/>
        <end position="130"/>
    </location>
</feature>
<feature type="transmembrane region" description="Helical" evidence="6">
    <location>
        <begin position="80"/>
        <end position="98"/>
    </location>
</feature>
<dbReference type="GO" id="GO:0005886">
    <property type="term" value="C:plasma membrane"/>
    <property type="evidence" value="ECO:0007669"/>
    <property type="project" value="UniProtKB-SubCell"/>
</dbReference>
<dbReference type="Gene3D" id="3.30.70.120">
    <property type="match status" value="1"/>
</dbReference>
<dbReference type="AlphaFoldDB" id="A0AAJ1ICX2"/>
<dbReference type="InterPro" id="IPR051461">
    <property type="entry name" value="UPF0750_membrane"/>
</dbReference>
<evidence type="ECO:0000256" key="2">
    <source>
        <dbReference type="ARBA" id="ARBA00022475"/>
    </source>
</evidence>
<evidence type="ECO:0000256" key="1">
    <source>
        <dbReference type="ARBA" id="ARBA00004651"/>
    </source>
</evidence>
<dbReference type="PANTHER" id="PTHR33545">
    <property type="entry name" value="UPF0750 MEMBRANE PROTEIN YITT-RELATED"/>
    <property type="match status" value="1"/>
</dbReference>
<organism evidence="8 9">
    <name type="scientific">Candidatus Thalassospirochaeta sargassi</name>
    <dbReference type="NCBI Taxonomy" id="3119039"/>
    <lineage>
        <taxon>Bacteria</taxon>
        <taxon>Pseudomonadati</taxon>
        <taxon>Spirochaetota</taxon>
        <taxon>Spirochaetia</taxon>
        <taxon>Spirochaetales</taxon>
        <taxon>Spirochaetaceae</taxon>
        <taxon>Candidatus Thalassospirochaeta</taxon>
    </lineage>
</organism>
<dbReference type="InterPro" id="IPR003740">
    <property type="entry name" value="YitT"/>
</dbReference>
<evidence type="ECO:0000313" key="8">
    <source>
        <dbReference type="EMBL" id="MDC7226990.1"/>
    </source>
</evidence>
<evidence type="ECO:0000259" key="7">
    <source>
        <dbReference type="Pfam" id="PF10035"/>
    </source>
</evidence>
<accession>A0AAJ1ICX2</accession>
<name>A0AAJ1ICX2_9SPIO</name>
<feature type="transmembrane region" description="Helical" evidence="6">
    <location>
        <begin position="151"/>
        <end position="176"/>
    </location>
</feature>
<comment type="subcellular location">
    <subcellularLocation>
        <location evidence="1">Cell membrane</location>
        <topology evidence="1">Multi-pass membrane protein</topology>
    </subcellularLocation>
</comment>
<evidence type="ECO:0000256" key="3">
    <source>
        <dbReference type="ARBA" id="ARBA00022692"/>
    </source>
</evidence>
<dbReference type="Pfam" id="PF02588">
    <property type="entry name" value="YitT_membrane"/>
    <property type="match status" value="1"/>
</dbReference>
<keyword evidence="5 6" id="KW-0472">Membrane</keyword>
<keyword evidence="3 6" id="KW-0812">Transmembrane</keyword>
<evidence type="ECO:0000256" key="6">
    <source>
        <dbReference type="SAM" id="Phobius"/>
    </source>
</evidence>
<dbReference type="InterPro" id="IPR019264">
    <property type="entry name" value="DUF2179"/>
</dbReference>
<protein>
    <submittedName>
        <fullName evidence="8">YitT family protein</fullName>
    </submittedName>
</protein>
<dbReference type="InterPro" id="IPR015867">
    <property type="entry name" value="N-reg_PII/ATP_PRibTrfase_C"/>
</dbReference>
<keyword evidence="2" id="KW-1003">Cell membrane</keyword>
<feature type="transmembrane region" description="Helical" evidence="6">
    <location>
        <begin position="188"/>
        <end position="206"/>
    </location>
</feature>
<dbReference type="Pfam" id="PF10035">
    <property type="entry name" value="DUF2179"/>
    <property type="match status" value="1"/>
</dbReference>
<dbReference type="PANTHER" id="PTHR33545:SF5">
    <property type="entry name" value="UPF0750 MEMBRANE PROTEIN YITT"/>
    <property type="match status" value="1"/>
</dbReference>
<comment type="caution">
    <text evidence="8">The sequence shown here is derived from an EMBL/GenBank/DDBJ whole genome shotgun (WGS) entry which is preliminary data.</text>
</comment>